<dbReference type="OrthoDB" id="185373at2759"/>
<evidence type="ECO:0000313" key="2">
    <source>
        <dbReference type="Proteomes" id="UP000504636"/>
    </source>
</evidence>
<reference evidence="1 3" key="1">
    <citation type="journal article" date="2020" name="Stud. Mycol.">
        <title>101 Dothideomycetes genomes: a test case for predicting lifestyles and emergence of pathogens.</title>
        <authorList>
            <person name="Haridas S."/>
            <person name="Albert R."/>
            <person name="Binder M."/>
            <person name="Bloem J."/>
            <person name="Labutti K."/>
            <person name="Salamov A."/>
            <person name="Andreopoulos B."/>
            <person name="Baker S."/>
            <person name="Barry K."/>
            <person name="Bills G."/>
            <person name="Bluhm B."/>
            <person name="Cannon C."/>
            <person name="Castanera R."/>
            <person name="Culley D."/>
            <person name="Daum C."/>
            <person name="Ezra D."/>
            <person name="Gonzalez J."/>
            <person name="Henrissat B."/>
            <person name="Kuo A."/>
            <person name="Liang C."/>
            <person name="Lipzen A."/>
            <person name="Lutzoni F."/>
            <person name="Magnuson J."/>
            <person name="Mondo S."/>
            <person name="Nolan M."/>
            <person name="Ohm R."/>
            <person name="Pangilinan J."/>
            <person name="Park H.-J."/>
            <person name="Ramirez L."/>
            <person name="Alfaro M."/>
            <person name="Sun H."/>
            <person name="Tritt A."/>
            <person name="Yoshinaga Y."/>
            <person name="Zwiers L.-H."/>
            <person name="Turgeon B."/>
            <person name="Goodwin S."/>
            <person name="Spatafora J."/>
            <person name="Crous P."/>
            <person name="Grigoriev I."/>
        </authorList>
    </citation>
    <scope>NUCLEOTIDE SEQUENCE</scope>
    <source>
        <strain evidence="1 3">CBS 304.34</strain>
    </source>
</reference>
<evidence type="ECO:0000313" key="3">
    <source>
        <dbReference type="RefSeq" id="XP_033573112.1"/>
    </source>
</evidence>
<sequence>MGTNRDRAAKPSKGYPMPLVFNAFMRGVLNFTGIDRAVEIYELMKDYCWAMDSKASCDFSKPLTVKARDWANGNFIWKEFRALRTKIYGKVWIGSSGRALFVNTCRKKEHYKAYETTSKEVLYTRMVSTPTA</sequence>
<dbReference type="EMBL" id="MU003708">
    <property type="protein sequence ID" value="KAF2806148.1"/>
    <property type="molecule type" value="Genomic_DNA"/>
</dbReference>
<protein>
    <submittedName>
        <fullName evidence="1 3">Uncharacterized protein</fullName>
    </submittedName>
</protein>
<dbReference type="GeneID" id="54461658"/>
<proteinExistence type="predicted"/>
<dbReference type="Proteomes" id="UP000504636">
    <property type="component" value="Unplaced"/>
</dbReference>
<reference evidence="3" key="2">
    <citation type="submission" date="2020-04" db="EMBL/GenBank/DDBJ databases">
        <authorList>
            <consortium name="NCBI Genome Project"/>
        </authorList>
    </citation>
    <scope>NUCLEOTIDE SEQUENCE</scope>
    <source>
        <strain evidence="3">CBS 304.34</strain>
    </source>
</reference>
<reference evidence="3" key="3">
    <citation type="submission" date="2025-04" db="UniProtKB">
        <authorList>
            <consortium name="RefSeq"/>
        </authorList>
    </citation>
    <scope>IDENTIFICATION</scope>
    <source>
        <strain evidence="3">CBS 304.34</strain>
    </source>
</reference>
<keyword evidence="2" id="KW-1185">Reference proteome</keyword>
<accession>A0A6A6YC41</accession>
<dbReference type="RefSeq" id="XP_033573112.1">
    <property type="nucleotide sequence ID" value="XM_033720765.1"/>
</dbReference>
<name>A0A6A6YC41_9PEZI</name>
<organism evidence="1">
    <name type="scientific">Mytilinidion resinicola</name>
    <dbReference type="NCBI Taxonomy" id="574789"/>
    <lineage>
        <taxon>Eukaryota</taxon>
        <taxon>Fungi</taxon>
        <taxon>Dikarya</taxon>
        <taxon>Ascomycota</taxon>
        <taxon>Pezizomycotina</taxon>
        <taxon>Dothideomycetes</taxon>
        <taxon>Pleosporomycetidae</taxon>
        <taxon>Mytilinidiales</taxon>
        <taxon>Mytilinidiaceae</taxon>
        <taxon>Mytilinidion</taxon>
    </lineage>
</organism>
<dbReference type="AlphaFoldDB" id="A0A6A6YC41"/>
<evidence type="ECO:0000313" key="1">
    <source>
        <dbReference type="EMBL" id="KAF2806148.1"/>
    </source>
</evidence>
<gene>
    <name evidence="1 3" type="ORF">BDZ99DRAFT_466415</name>
</gene>